<evidence type="ECO:0000256" key="1">
    <source>
        <dbReference type="ARBA" id="ARBA00022553"/>
    </source>
</evidence>
<dbReference type="InterPro" id="IPR001789">
    <property type="entry name" value="Sig_transdc_resp-reg_receiver"/>
</dbReference>
<dbReference type="Gene3D" id="3.40.50.2300">
    <property type="match status" value="1"/>
</dbReference>
<dbReference type="Pfam" id="PF00072">
    <property type="entry name" value="Response_reg"/>
    <property type="match status" value="1"/>
</dbReference>
<keyword evidence="6" id="KW-1185">Reference proteome</keyword>
<evidence type="ECO:0000259" key="4">
    <source>
        <dbReference type="PROSITE" id="PS50110"/>
    </source>
</evidence>
<evidence type="ECO:0000256" key="3">
    <source>
        <dbReference type="PROSITE-ProRule" id="PRU00169"/>
    </source>
</evidence>
<feature type="modified residue" description="4-aspartylphosphate" evidence="3">
    <location>
        <position position="52"/>
    </location>
</feature>
<dbReference type="Proteomes" id="UP001165089">
    <property type="component" value="Unassembled WGS sequence"/>
</dbReference>
<dbReference type="EMBL" id="BSDD01000004">
    <property type="protein sequence ID" value="GLH70579.1"/>
    <property type="molecule type" value="Genomic_DNA"/>
</dbReference>
<dbReference type="InterPro" id="IPR011006">
    <property type="entry name" value="CheY-like_superfamily"/>
</dbReference>
<gene>
    <name evidence="5" type="ORF">GETHPA_21120</name>
</gene>
<reference evidence="5 6" key="1">
    <citation type="journal article" date="2023" name="Antonie Van Leeuwenhoek">
        <title>Mesoterricola silvestris gen. nov., sp. nov., Mesoterricola sediminis sp. nov., Geothrix oryzae sp. nov., Geothrix edaphica sp. nov., Geothrix rubra sp. nov., and Geothrix limicola sp. nov., six novel members of Acidobacteriota isolated from soils.</title>
        <authorList>
            <person name="Itoh H."/>
            <person name="Sugisawa Y."/>
            <person name="Mise K."/>
            <person name="Xu Z."/>
            <person name="Kuniyasu M."/>
            <person name="Ushijima N."/>
            <person name="Kawano K."/>
            <person name="Kobayashi E."/>
            <person name="Shiratori Y."/>
            <person name="Masuda Y."/>
            <person name="Senoo K."/>
        </authorList>
    </citation>
    <scope>NUCLEOTIDE SEQUENCE [LARGE SCALE GENOMIC DNA]</scope>
    <source>
        <strain evidence="5 6">Red803</strain>
    </source>
</reference>
<organism evidence="5 6">
    <name type="scientific">Geothrix rubra</name>
    <dbReference type="NCBI Taxonomy" id="2927977"/>
    <lineage>
        <taxon>Bacteria</taxon>
        <taxon>Pseudomonadati</taxon>
        <taxon>Acidobacteriota</taxon>
        <taxon>Holophagae</taxon>
        <taxon>Holophagales</taxon>
        <taxon>Holophagaceae</taxon>
        <taxon>Geothrix</taxon>
    </lineage>
</organism>
<sequence>MRRILLVEDNEMNRDAISRLLERRGFAVLTAADGAEGVRRCREELPDLVLMDLGLPVLDGFEATRRIKADPATAAIPVVALTARALTSDRDAALAAGCVDYDIKPVDLARLVGKIRALLGDGEAP</sequence>
<evidence type="ECO:0000313" key="5">
    <source>
        <dbReference type="EMBL" id="GLH70579.1"/>
    </source>
</evidence>
<accession>A0ABQ5Q7T9</accession>
<keyword evidence="2" id="KW-0902">Two-component regulatory system</keyword>
<protein>
    <submittedName>
        <fullName evidence="5">Response regulator</fullName>
    </submittedName>
</protein>
<evidence type="ECO:0000256" key="2">
    <source>
        <dbReference type="ARBA" id="ARBA00023012"/>
    </source>
</evidence>
<dbReference type="PANTHER" id="PTHR45339">
    <property type="entry name" value="HYBRID SIGNAL TRANSDUCTION HISTIDINE KINASE J"/>
    <property type="match status" value="1"/>
</dbReference>
<name>A0ABQ5Q7T9_9BACT</name>
<dbReference type="SMART" id="SM00448">
    <property type="entry name" value="REC"/>
    <property type="match status" value="1"/>
</dbReference>
<dbReference type="PROSITE" id="PS50110">
    <property type="entry name" value="RESPONSE_REGULATORY"/>
    <property type="match status" value="1"/>
</dbReference>
<comment type="caution">
    <text evidence="5">The sequence shown here is derived from an EMBL/GenBank/DDBJ whole genome shotgun (WGS) entry which is preliminary data.</text>
</comment>
<evidence type="ECO:0000313" key="6">
    <source>
        <dbReference type="Proteomes" id="UP001165089"/>
    </source>
</evidence>
<dbReference type="SUPFAM" id="SSF52172">
    <property type="entry name" value="CheY-like"/>
    <property type="match status" value="1"/>
</dbReference>
<dbReference type="PANTHER" id="PTHR45339:SF1">
    <property type="entry name" value="HYBRID SIGNAL TRANSDUCTION HISTIDINE KINASE J"/>
    <property type="match status" value="1"/>
</dbReference>
<dbReference type="RefSeq" id="WP_285725937.1">
    <property type="nucleotide sequence ID" value="NZ_BSDD01000004.1"/>
</dbReference>
<feature type="domain" description="Response regulatory" evidence="4">
    <location>
        <begin position="3"/>
        <end position="119"/>
    </location>
</feature>
<keyword evidence="1 3" id="KW-0597">Phosphoprotein</keyword>
<proteinExistence type="predicted"/>